<dbReference type="PANTHER" id="PTHR10353:SF36">
    <property type="entry name" value="LP05116P"/>
    <property type="match status" value="1"/>
</dbReference>
<evidence type="ECO:0000256" key="3">
    <source>
        <dbReference type="ARBA" id="ARBA00023295"/>
    </source>
</evidence>
<name>N6UJ33_DENPD</name>
<sequence>MKLFVIALVATFGCFLPESKREGLLGSHAHLFSDEVSNIAFPEGYMWGYASAAYQGQNGDIACNACHDTDVDVGLLVRQGVNTYRFSIAWSTVLPTGHIDNINEKGLEYYRDLIQKLRANNIEPLVTMHHWDNPEPSRTRAAS</sequence>
<dbReference type="GO" id="GO:0005975">
    <property type="term" value="P:carbohydrate metabolic process"/>
    <property type="evidence" value="ECO:0007669"/>
    <property type="project" value="InterPro"/>
</dbReference>
<feature type="non-terminal residue" evidence="5">
    <location>
        <position position="1"/>
    </location>
</feature>
<comment type="similarity">
    <text evidence="1 4">Belongs to the glycosyl hydrolase 1 family.</text>
</comment>
<gene>
    <name evidence="5" type="ORF">YQE_04906</name>
</gene>
<accession>N6UJ33</accession>
<dbReference type="PANTHER" id="PTHR10353">
    <property type="entry name" value="GLYCOSYL HYDROLASE"/>
    <property type="match status" value="1"/>
</dbReference>
<dbReference type="SUPFAM" id="SSF51445">
    <property type="entry name" value="(Trans)glycosidases"/>
    <property type="match status" value="1"/>
</dbReference>
<dbReference type="InterPro" id="IPR017853">
    <property type="entry name" value="GH"/>
</dbReference>
<keyword evidence="2" id="KW-0378">Hydrolase</keyword>
<keyword evidence="3" id="KW-0326">Glycosidase</keyword>
<dbReference type="InterPro" id="IPR001360">
    <property type="entry name" value="Glyco_hydro_1"/>
</dbReference>
<dbReference type="OrthoDB" id="65569at2759"/>
<dbReference type="EMBL" id="KB740851">
    <property type="protein sequence ID" value="ENN78632.1"/>
    <property type="molecule type" value="Genomic_DNA"/>
</dbReference>
<dbReference type="AlphaFoldDB" id="N6UJ33"/>
<reference evidence="5" key="1">
    <citation type="journal article" date="2013" name="Genome Biol.">
        <title>Draft genome of the mountain pine beetle, Dendroctonus ponderosae Hopkins, a major forest pest.</title>
        <authorList>
            <person name="Keeling C.I."/>
            <person name="Yuen M.M."/>
            <person name="Liao N.Y."/>
            <person name="Docking T.R."/>
            <person name="Chan S.K."/>
            <person name="Taylor G.A."/>
            <person name="Palmquist D.L."/>
            <person name="Jackman S.D."/>
            <person name="Nguyen A."/>
            <person name="Li M."/>
            <person name="Henderson H."/>
            <person name="Janes J.K."/>
            <person name="Zhao Y."/>
            <person name="Pandoh P."/>
            <person name="Moore R."/>
            <person name="Sperling F.A."/>
            <person name="Huber D.P."/>
            <person name="Birol I."/>
            <person name="Jones S.J."/>
            <person name="Bohlmann J."/>
        </authorList>
    </citation>
    <scope>NUCLEOTIDE SEQUENCE</scope>
</reference>
<evidence type="ECO:0000256" key="2">
    <source>
        <dbReference type="ARBA" id="ARBA00022801"/>
    </source>
</evidence>
<organism evidence="5">
    <name type="scientific">Dendroctonus ponderosae</name>
    <name type="common">Mountain pine beetle</name>
    <dbReference type="NCBI Taxonomy" id="77166"/>
    <lineage>
        <taxon>Eukaryota</taxon>
        <taxon>Metazoa</taxon>
        <taxon>Ecdysozoa</taxon>
        <taxon>Arthropoda</taxon>
        <taxon>Hexapoda</taxon>
        <taxon>Insecta</taxon>
        <taxon>Pterygota</taxon>
        <taxon>Neoptera</taxon>
        <taxon>Endopterygota</taxon>
        <taxon>Coleoptera</taxon>
        <taxon>Polyphaga</taxon>
        <taxon>Cucujiformia</taxon>
        <taxon>Curculionidae</taxon>
        <taxon>Scolytinae</taxon>
        <taxon>Dendroctonus</taxon>
    </lineage>
</organism>
<dbReference type="Gene3D" id="3.20.20.80">
    <property type="entry name" value="Glycosidases"/>
    <property type="match status" value="1"/>
</dbReference>
<dbReference type="Pfam" id="PF00232">
    <property type="entry name" value="Glyco_hydro_1"/>
    <property type="match status" value="1"/>
</dbReference>
<evidence type="ECO:0000256" key="1">
    <source>
        <dbReference type="ARBA" id="ARBA00010838"/>
    </source>
</evidence>
<protein>
    <submittedName>
        <fullName evidence="5">Uncharacterized protein</fullName>
    </submittedName>
</protein>
<dbReference type="GO" id="GO:0008422">
    <property type="term" value="F:beta-glucosidase activity"/>
    <property type="evidence" value="ECO:0007669"/>
    <property type="project" value="TreeGrafter"/>
</dbReference>
<evidence type="ECO:0000313" key="5">
    <source>
        <dbReference type="EMBL" id="ENN78632.1"/>
    </source>
</evidence>
<dbReference type="HOGENOM" id="CLU_1808177_0_0_1"/>
<evidence type="ECO:0000256" key="4">
    <source>
        <dbReference type="RuleBase" id="RU003690"/>
    </source>
</evidence>
<proteinExistence type="inferred from homology"/>